<feature type="transmembrane region" description="Helical" evidence="5">
    <location>
        <begin position="81"/>
        <end position="99"/>
    </location>
</feature>
<gene>
    <name evidence="7" type="ORF">HF203_15015</name>
</gene>
<dbReference type="InterPro" id="IPR004837">
    <property type="entry name" value="NaCa_Exmemb"/>
</dbReference>
<comment type="caution">
    <text evidence="7">The sequence shown here is derived from an EMBL/GenBank/DDBJ whole genome shotgun (WGS) entry which is preliminary data.</text>
</comment>
<organism evidence="7 8">
    <name type="scientific">Marichromatium bheemlicum</name>
    <dbReference type="NCBI Taxonomy" id="365339"/>
    <lineage>
        <taxon>Bacteria</taxon>
        <taxon>Pseudomonadati</taxon>
        <taxon>Pseudomonadota</taxon>
        <taxon>Gammaproteobacteria</taxon>
        <taxon>Chromatiales</taxon>
        <taxon>Chromatiaceae</taxon>
        <taxon>Marichromatium</taxon>
    </lineage>
</organism>
<dbReference type="Pfam" id="PF01699">
    <property type="entry name" value="Na_Ca_ex"/>
    <property type="match status" value="2"/>
</dbReference>
<keyword evidence="2 5" id="KW-0812">Transmembrane</keyword>
<feature type="transmembrane region" description="Helical" evidence="5">
    <location>
        <begin position="305"/>
        <end position="324"/>
    </location>
</feature>
<name>A0ABX1IEF4_9GAMM</name>
<feature type="transmembrane region" description="Helical" evidence="5">
    <location>
        <begin position="177"/>
        <end position="199"/>
    </location>
</feature>
<reference evidence="7 8" key="1">
    <citation type="submission" date="2020-04" db="EMBL/GenBank/DDBJ databases">
        <title>Draft Whole-Genome sequence of Marichromatium bheemlicum DSM 18632, type strain.</title>
        <authorList>
            <person name="Kyndt J.A."/>
            <person name="Meyer T.E."/>
        </authorList>
    </citation>
    <scope>NUCLEOTIDE SEQUENCE [LARGE SCALE GENOMIC DNA]</scope>
    <source>
        <strain evidence="7 8">DSM 18632</strain>
    </source>
</reference>
<feature type="transmembrane region" description="Helical" evidence="5">
    <location>
        <begin position="211"/>
        <end position="234"/>
    </location>
</feature>
<dbReference type="Proteomes" id="UP000740754">
    <property type="component" value="Unassembled WGS sequence"/>
</dbReference>
<dbReference type="RefSeq" id="WP_168670905.1">
    <property type="nucleotide sequence ID" value="NZ_JAAXKX010000030.1"/>
</dbReference>
<evidence type="ECO:0000256" key="2">
    <source>
        <dbReference type="ARBA" id="ARBA00022692"/>
    </source>
</evidence>
<feature type="transmembrane region" description="Helical" evidence="5">
    <location>
        <begin position="241"/>
        <end position="263"/>
    </location>
</feature>
<dbReference type="EMBL" id="JAAXKX010000030">
    <property type="protein sequence ID" value="NKN34530.1"/>
    <property type="molecule type" value="Genomic_DNA"/>
</dbReference>
<evidence type="ECO:0000256" key="3">
    <source>
        <dbReference type="ARBA" id="ARBA00022989"/>
    </source>
</evidence>
<comment type="subcellular location">
    <subcellularLocation>
        <location evidence="1">Membrane</location>
        <topology evidence="1">Multi-pass membrane protein</topology>
    </subcellularLocation>
</comment>
<dbReference type="NCBIfam" id="TIGR00367">
    <property type="entry name" value="calcium/sodium antiporter"/>
    <property type="match status" value="1"/>
</dbReference>
<evidence type="ECO:0000313" key="7">
    <source>
        <dbReference type="EMBL" id="NKN34530.1"/>
    </source>
</evidence>
<dbReference type="PANTHER" id="PTHR10846">
    <property type="entry name" value="SODIUM/POTASSIUM/CALCIUM EXCHANGER"/>
    <property type="match status" value="1"/>
</dbReference>
<sequence>MHESILSALLILAGFVTLLGGGELLVRAASALAAAMRISPLVVGLTVVSFGTSAPELAVTLQSAWSGAADLAVGNVVGSNIANVLLVLGAAALTAPLVVHRRAVRVDLPLVLVASVALWVLALDGGVGRLDGGLLFATLVIYLVWSIRQGRGEGLAAAAIEEVALPPSSPWGLLGQVALLVVGLLLLAIGARLLVMGAVDIARVLGVGELVIGLTVVAIGTSLPEVVTSVIACLRGHRDLAVGNVLGSNLFNILAVLGLGALAAPETIAISRETLLIDLPIMIAVVLFCVPLFGSGIALGRRIGALLVVAFALYLTHVTLRATGSGLLPVFELTVLTLSLPLLLWSGMVWWRRARH</sequence>
<dbReference type="InterPro" id="IPR044880">
    <property type="entry name" value="NCX_ion-bd_dom_sf"/>
</dbReference>
<dbReference type="InterPro" id="IPR004481">
    <property type="entry name" value="K/Na/Ca-exchanger"/>
</dbReference>
<feature type="transmembrane region" description="Helical" evidence="5">
    <location>
        <begin position="330"/>
        <end position="351"/>
    </location>
</feature>
<proteinExistence type="predicted"/>
<evidence type="ECO:0000313" key="8">
    <source>
        <dbReference type="Proteomes" id="UP000740754"/>
    </source>
</evidence>
<keyword evidence="4 5" id="KW-0472">Membrane</keyword>
<accession>A0ABX1IEF4</accession>
<feature type="transmembrane region" description="Helical" evidence="5">
    <location>
        <begin position="275"/>
        <end position="293"/>
    </location>
</feature>
<evidence type="ECO:0000256" key="4">
    <source>
        <dbReference type="ARBA" id="ARBA00023136"/>
    </source>
</evidence>
<feature type="domain" description="Sodium/calcium exchanger membrane region" evidence="6">
    <location>
        <begin position="177"/>
        <end position="319"/>
    </location>
</feature>
<evidence type="ECO:0000259" key="6">
    <source>
        <dbReference type="Pfam" id="PF01699"/>
    </source>
</evidence>
<dbReference type="Gene3D" id="1.20.1420.30">
    <property type="entry name" value="NCX, central ion-binding region"/>
    <property type="match status" value="1"/>
</dbReference>
<dbReference type="PANTHER" id="PTHR10846:SF8">
    <property type="entry name" value="INNER MEMBRANE PROTEIN YRBG"/>
    <property type="match status" value="1"/>
</dbReference>
<feature type="domain" description="Sodium/calcium exchanger membrane region" evidence="6">
    <location>
        <begin position="7"/>
        <end position="147"/>
    </location>
</feature>
<protein>
    <submittedName>
        <fullName evidence="7">Calcium/sodium antiporter</fullName>
    </submittedName>
</protein>
<feature type="transmembrane region" description="Helical" evidence="5">
    <location>
        <begin position="106"/>
        <end position="122"/>
    </location>
</feature>
<feature type="transmembrane region" description="Helical" evidence="5">
    <location>
        <begin position="128"/>
        <end position="145"/>
    </location>
</feature>
<evidence type="ECO:0000256" key="1">
    <source>
        <dbReference type="ARBA" id="ARBA00004141"/>
    </source>
</evidence>
<keyword evidence="8" id="KW-1185">Reference proteome</keyword>
<evidence type="ECO:0000256" key="5">
    <source>
        <dbReference type="SAM" id="Phobius"/>
    </source>
</evidence>
<keyword evidence="3 5" id="KW-1133">Transmembrane helix</keyword>